<sequence length="127" mass="14480">MKRVSDPVLSGQKCPYCGRKTVYVDSAEIYALSYGMIYLCRPCNAYCGVHKGTDIALGRVANATLRNLKKEAHSHFDQLWKQKGMTRKNAYKWLSSSMDIPKDLTHIGMFDEEQCRKVINLCKTKVL</sequence>
<accession>A0A979G5P9</accession>
<dbReference type="AlphaFoldDB" id="A0A979G5P9"/>
<dbReference type="Pfam" id="PF11672">
    <property type="entry name" value="DUF3268"/>
    <property type="match status" value="1"/>
</dbReference>
<dbReference type="OrthoDB" id="1028010at2"/>
<dbReference type="RefSeq" id="WP_012791492.1">
    <property type="nucleotide sequence ID" value="NC_013132.1"/>
</dbReference>
<dbReference type="EMBL" id="CP001699">
    <property type="protein sequence ID" value="ACU61319.1"/>
    <property type="molecule type" value="Genomic_DNA"/>
</dbReference>
<evidence type="ECO:0000313" key="1">
    <source>
        <dbReference type="EMBL" id="ACU61319.1"/>
    </source>
</evidence>
<name>A0A979G5P9_CHIPD</name>
<evidence type="ECO:0000313" key="2">
    <source>
        <dbReference type="Proteomes" id="UP000002215"/>
    </source>
</evidence>
<proteinExistence type="predicted"/>
<organism evidence="1 2">
    <name type="scientific">Chitinophaga pinensis (strain ATCC 43595 / DSM 2588 / LMG 13176 / NBRC 15968 / NCIMB 11800 / UQM 2034)</name>
    <dbReference type="NCBI Taxonomy" id="485918"/>
    <lineage>
        <taxon>Bacteria</taxon>
        <taxon>Pseudomonadati</taxon>
        <taxon>Bacteroidota</taxon>
        <taxon>Chitinophagia</taxon>
        <taxon>Chitinophagales</taxon>
        <taxon>Chitinophagaceae</taxon>
        <taxon>Chitinophaga</taxon>
    </lineage>
</organism>
<gene>
    <name evidence="1" type="ordered locus">Cpin_3857</name>
</gene>
<dbReference type="KEGG" id="cpi:Cpin_3857"/>
<dbReference type="InterPro" id="IPR021686">
    <property type="entry name" value="DUF3268"/>
</dbReference>
<reference evidence="1 2" key="2">
    <citation type="journal article" date="2010" name="Stand. Genomic Sci.">
        <title>Complete genome sequence of Chitinophaga pinensis type strain (UQM 2034).</title>
        <authorList>
            <person name="Glavina Del Rio T."/>
            <person name="Abt B."/>
            <person name="Spring S."/>
            <person name="Lapidus A."/>
            <person name="Nolan M."/>
            <person name="Tice H."/>
            <person name="Copeland A."/>
            <person name="Cheng J.F."/>
            <person name="Chen F."/>
            <person name="Bruce D."/>
            <person name="Goodwin L."/>
            <person name="Pitluck S."/>
            <person name="Ivanova N."/>
            <person name="Mavromatis K."/>
            <person name="Mikhailova N."/>
            <person name="Pati A."/>
            <person name="Chen A."/>
            <person name="Palaniappan K."/>
            <person name="Land M."/>
            <person name="Hauser L."/>
            <person name="Chang Y.J."/>
            <person name="Jeffries C.D."/>
            <person name="Chain P."/>
            <person name="Saunders E."/>
            <person name="Detter J.C."/>
            <person name="Brettin T."/>
            <person name="Rohde M."/>
            <person name="Goker M."/>
            <person name="Bristow J."/>
            <person name="Eisen J.A."/>
            <person name="Markowitz V."/>
            <person name="Hugenholtz P."/>
            <person name="Kyrpides N.C."/>
            <person name="Klenk H.P."/>
            <person name="Lucas S."/>
        </authorList>
    </citation>
    <scope>NUCLEOTIDE SEQUENCE [LARGE SCALE GENOMIC DNA]</scope>
    <source>
        <strain evidence="2">ATCC 43595 / DSM 2588 / LMG 13176 / NBRC 15968 / NCIMB 11800 / UQM 2034</strain>
    </source>
</reference>
<reference evidence="2" key="1">
    <citation type="submission" date="2009-08" db="EMBL/GenBank/DDBJ databases">
        <title>The complete genome of Chitinophaga pinensis DSM 2588.</title>
        <authorList>
            <consortium name="US DOE Joint Genome Institute (JGI-PGF)"/>
            <person name="Lucas S."/>
            <person name="Copeland A."/>
            <person name="Lapidus A."/>
            <person name="Glavina del Rio T."/>
            <person name="Dalin E."/>
            <person name="Tice H."/>
            <person name="Bruce D."/>
            <person name="Goodwin L."/>
            <person name="Pitluck S."/>
            <person name="Kyrpides N."/>
            <person name="Mavromatis K."/>
            <person name="Ivanova N."/>
            <person name="Mikhailova N."/>
            <person name="Sims D."/>
            <person name="Meinche L."/>
            <person name="Brettin T."/>
            <person name="Detter J.C."/>
            <person name="Han C."/>
            <person name="Larimer F."/>
            <person name="Land M."/>
            <person name="Hauser L."/>
            <person name="Markowitz V."/>
            <person name="Cheng J.-F."/>
            <person name="Hugenholtz P."/>
            <person name="Woyke T."/>
            <person name="Wu D."/>
            <person name="Spring S."/>
            <person name="Klenk H.-P."/>
            <person name="Eisen J.A."/>
        </authorList>
    </citation>
    <scope>NUCLEOTIDE SEQUENCE [LARGE SCALE GENOMIC DNA]</scope>
    <source>
        <strain evidence="2">ATCC 43595 / DSM 2588 / LMG 13176 / NBRC 15968 / NCIMB 11800 / UQM 2034</strain>
    </source>
</reference>
<protein>
    <submittedName>
        <fullName evidence="1">Uncharacterized protein</fullName>
    </submittedName>
</protein>
<dbReference type="Proteomes" id="UP000002215">
    <property type="component" value="Chromosome"/>
</dbReference>